<evidence type="ECO:0000313" key="4">
    <source>
        <dbReference type="Proteomes" id="UP000034325"/>
    </source>
</evidence>
<evidence type="ECO:0000259" key="2">
    <source>
        <dbReference type="PROSITE" id="PS50222"/>
    </source>
</evidence>
<sequence>MAEDTTEGQQPATTTADATTDKSNLPDFEIPKGPITPEHQAFLINADLAKKDLEAKIATFPENGGSAKAGLERELQDLDHAGRYLEGKPHDAKSARNGLLYVWQRAYDRSKEAATIKDPDDAAAAANEKTLIQNILDKFDKDND</sequence>
<feature type="region of interest" description="Disordered" evidence="1">
    <location>
        <begin position="1"/>
        <end position="36"/>
    </location>
</feature>
<protein>
    <recommendedName>
        <fullName evidence="2">EF-hand domain-containing protein</fullName>
    </recommendedName>
</protein>
<dbReference type="AlphaFoldDB" id="A0A0G0M231"/>
<name>A0A0G0M231_9BACT</name>
<dbReference type="PROSITE" id="PS50222">
    <property type="entry name" value="EF_HAND_2"/>
    <property type="match status" value="1"/>
</dbReference>
<dbReference type="GO" id="GO:0005509">
    <property type="term" value="F:calcium ion binding"/>
    <property type="evidence" value="ECO:0007669"/>
    <property type="project" value="InterPro"/>
</dbReference>
<reference evidence="3 4" key="1">
    <citation type="journal article" date="2015" name="Nature">
        <title>rRNA introns, odd ribosomes, and small enigmatic genomes across a large radiation of phyla.</title>
        <authorList>
            <person name="Brown C.T."/>
            <person name="Hug L.A."/>
            <person name="Thomas B.C."/>
            <person name="Sharon I."/>
            <person name="Castelle C.J."/>
            <person name="Singh A."/>
            <person name="Wilkins M.J."/>
            <person name="Williams K.H."/>
            <person name="Banfield J.F."/>
        </authorList>
    </citation>
    <scope>NUCLEOTIDE SEQUENCE [LARGE SCALE GENOMIC DNA]</scope>
</reference>
<feature type="domain" description="EF-hand" evidence="2">
    <location>
        <begin position="127"/>
        <end position="144"/>
    </location>
</feature>
<evidence type="ECO:0000313" key="3">
    <source>
        <dbReference type="EMBL" id="KKQ98248.1"/>
    </source>
</evidence>
<comment type="caution">
    <text evidence="3">The sequence shown here is derived from an EMBL/GenBank/DDBJ whole genome shotgun (WGS) entry which is preliminary data.</text>
</comment>
<proteinExistence type="predicted"/>
<dbReference type="Proteomes" id="UP000034325">
    <property type="component" value="Unassembled WGS sequence"/>
</dbReference>
<gene>
    <name evidence="3" type="ORF">UT23_C0004G0087</name>
</gene>
<organism evidence="3 4">
    <name type="scientific">Candidatus Woesebacteria bacterium GW2011_GWA1_39_12</name>
    <dbReference type="NCBI Taxonomy" id="1618549"/>
    <lineage>
        <taxon>Bacteria</taxon>
        <taxon>Candidatus Woeseibacteriota</taxon>
    </lineage>
</organism>
<evidence type="ECO:0000256" key="1">
    <source>
        <dbReference type="SAM" id="MobiDB-lite"/>
    </source>
</evidence>
<accession>A0A0G0M231</accession>
<dbReference type="InterPro" id="IPR002048">
    <property type="entry name" value="EF_hand_dom"/>
</dbReference>
<dbReference type="EMBL" id="LBWA01000004">
    <property type="protein sequence ID" value="KKQ98248.1"/>
    <property type="molecule type" value="Genomic_DNA"/>
</dbReference>